<dbReference type="OrthoDB" id="3145928at2759"/>
<keyword evidence="3" id="KW-0805">Transcription regulation</keyword>
<dbReference type="GO" id="GO:0008270">
    <property type="term" value="F:zinc ion binding"/>
    <property type="evidence" value="ECO:0007669"/>
    <property type="project" value="InterPro"/>
</dbReference>
<dbReference type="PANTHER" id="PTHR36206">
    <property type="entry name" value="ASPERCRYPTIN BIOSYNTHESIS CLUSTER-SPECIFIC TRANSCRIPTION REGULATOR ATNN-RELATED"/>
    <property type="match status" value="1"/>
</dbReference>
<dbReference type="HOGENOM" id="CLU_011409_6_2_1"/>
<evidence type="ECO:0000313" key="9">
    <source>
        <dbReference type="EMBL" id="CEJ95184.1"/>
    </source>
</evidence>
<dbReference type="Gene3D" id="4.10.240.10">
    <property type="entry name" value="Zn(2)-C6 fungal-type DNA-binding domain"/>
    <property type="match status" value="1"/>
</dbReference>
<proteinExistence type="predicted"/>
<name>A0A0A1TJE3_9HYPO</name>
<sequence>MKTCSWKSPLVVKGWPECTYANGLPHGPQQTTDNAKPAGTVRGKPRTRHWAPKSKKGCITCRMRHVKCDEGKPFCSRCITARRQCDGYEEAPSSDLASSFVDTHQPWRAGQLRAIHAASQLVRDEPHTIVWPPGIEYDTTAIELFHYFRTDVVKQFAGAFDESFWTMSLLQATNIQPAVWHACNALAAIYRNYRLITDTRHRSKTGKFDPLTLVALQHYNKSVRYIMDIVEQPKLSLIDKEVLLVTNMLFTVLCRLRADFKEAHMHMHNGLQLIEQWGMCETMLSSDSQRTNSLLPINSLRLIFLRIYYQTTHTRNWSNPRWEREYCVGSILPVPFSTVTDAFLEQELIWHAIRVDKNLTLEALRSRQNFTSIGSMSAVSASYRLWKVKYTNFKRSPQFETASEIPILILDMREQLLDILSQADYSDVMSWDSFEENFKAILELATRLFYVDGTFNNGHPNLMNNRQRQFTITPSVIEPLYEVVRKSRNHELRSKALDLLSWRRVDEGMFGPEFMVFLGRDNMNVEERVWRDPTLAFETPGCECIVNEVICRLHRIADETLVFVNEFEFEHWKLTVTDVQLGLPGTVVMFNTMQMAQSLLQRK</sequence>
<evidence type="ECO:0000259" key="8">
    <source>
        <dbReference type="PROSITE" id="PS50048"/>
    </source>
</evidence>
<keyword evidence="1" id="KW-0479">Metal-binding</keyword>
<feature type="domain" description="Zn(2)-C6 fungal-type" evidence="8">
    <location>
        <begin position="57"/>
        <end position="85"/>
    </location>
</feature>
<keyword evidence="10" id="KW-1185">Reference proteome</keyword>
<dbReference type="CDD" id="cd00067">
    <property type="entry name" value="GAL4"/>
    <property type="match status" value="1"/>
</dbReference>
<dbReference type="InterPro" id="IPR036864">
    <property type="entry name" value="Zn2-C6_fun-type_DNA-bd_sf"/>
</dbReference>
<dbReference type="PANTHER" id="PTHR36206:SF13">
    <property type="entry name" value="TRANSCRIPTIONAL REGULATORY PROTEIN MOC3"/>
    <property type="match status" value="1"/>
</dbReference>
<dbReference type="SMART" id="SM00066">
    <property type="entry name" value="GAL4"/>
    <property type="match status" value="1"/>
</dbReference>
<gene>
    <name evidence="9" type="ORF">VHEMI10681</name>
</gene>
<organism evidence="9 10">
    <name type="scientific">[Torrubiella] hemipterigena</name>
    <dbReference type="NCBI Taxonomy" id="1531966"/>
    <lineage>
        <taxon>Eukaryota</taxon>
        <taxon>Fungi</taxon>
        <taxon>Dikarya</taxon>
        <taxon>Ascomycota</taxon>
        <taxon>Pezizomycotina</taxon>
        <taxon>Sordariomycetes</taxon>
        <taxon>Hypocreomycetidae</taxon>
        <taxon>Hypocreales</taxon>
        <taxon>Clavicipitaceae</taxon>
        <taxon>Clavicipitaceae incertae sedis</taxon>
        <taxon>'Torrubiella' clade</taxon>
    </lineage>
</organism>
<evidence type="ECO:0000256" key="1">
    <source>
        <dbReference type="ARBA" id="ARBA00022723"/>
    </source>
</evidence>
<dbReference type="InterPro" id="IPR001138">
    <property type="entry name" value="Zn2Cys6_DnaBD"/>
</dbReference>
<keyword evidence="6" id="KW-0539">Nucleus</keyword>
<reference evidence="9 10" key="1">
    <citation type="journal article" date="2015" name="Genome Announc.">
        <title>Draft Genome Sequence and Gene Annotation of the Entomopathogenic Fungus Verticillium hemipterigenum.</title>
        <authorList>
            <person name="Horn F."/>
            <person name="Habel A."/>
            <person name="Scharf D.H."/>
            <person name="Dworschak J."/>
            <person name="Brakhage A.A."/>
            <person name="Guthke R."/>
            <person name="Hertweck C."/>
            <person name="Linde J."/>
        </authorList>
    </citation>
    <scope>NUCLEOTIDE SEQUENCE [LARGE SCALE GENOMIC DNA]</scope>
</reference>
<dbReference type="GO" id="GO:0003677">
    <property type="term" value="F:DNA binding"/>
    <property type="evidence" value="ECO:0007669"/>
    <property type="project" value="UniProtKB-KW"/>
</dbReference>
<accession>A0A0A1TJE3</accession>
<keyword evidence="2" id="KW-0862">Zinc</keyword>
<evidence type="ECO:0000256" key="4">
    <source>
        <dbReference type="ARBA" id="ARBA00023125"/>
    </source>
</evidence>
<dbReference type="Pfam" id="PF00172">
    <property type="entry name" value="Zn_clus"/>
    <property type="match status" value="1"/>
</dbReference>
<dbReference type="InterPro" id="IPR052360">
    <property type="entry name" value="Transcr_Regulatory_Proteins"/>
</dbReference>
<dbReference type="Proteomes" id="UP000039046">
    <property type="component" value="Unassembled WGS sequence"/>
</dbReference>
<evidence type="ECO:0000313" key="10">
    <source>
        <dbReference type="Proteomes" id="UP000039046"/>
    </source>
</evidence>
<dbReference type="EMBL" id="CDHN01000009">
    <property type="protein sequence ID" value="CEJ95184.1"/>
    <property type="molecule type" value="Genomic_DNA"/>
</dbReference>
<evidence type="ECO:0000256" key="2">
    <source>
        <dbReference type="ARBA" id="ARBA00022833"/>
    </source>
</evidence>
<dbReference type="PROSITE" id="PS50048">
    <property type="entry name" value="ZN2_CY6_FUNGAL_2"/>
    <property type="match status" value="1"/>
</dbReference>
<dbReference type="GO" id="GO:0000981">
    <property type="term" value="F:DNA-binding transcription factor activity, RNA polymerase II-specific"/>
    <property type="evidence" value="ECO:0007669"/>
    <property type="project" value="InterPro"/>
</dbReference>
<keyword evidence="4" id="KW-0238">DNA-binding</keyword>
<evidence type="ECO:0000256" key="3">
    <source>
        <dbReference type="ARBA" id="ARBA00023015"/>
    </source>
</evidence>
<evidence type="ECO:0000256" key="6">
    <source>
        <dbReference type="ARBA" id="ARBA00023242"/>
    </source>
</evidence>
<dbReference type="SUPFAM" id="SSF57701">
    <property type="entry name" value="Zn2/Cys6 DNA-binding domain"/>
    <property type="match status" value="1"/>
</dbReference>
<dbReference type="AlphaFoldDB" id="A0A0A1TJE3"/>
<evidence type="ECO:0000256" key="7">
    <source>
        <dbReference type="SAM" id="MobiDB-lite"/>
    </source>
</evidence>
<protein>
    <recommendedName>
        <fullName evidence="8">Zn(2)-C6 fungal-type domain-containing protein</fullName>
    </recommendedName>
</protein>
<feature type="region of interest" description="Disordered" evidence="7">
    <location>
        <begin position="23"/>
        <end position="49"/>
    </location>
</feature>
<evidence type="ECO:0000256" key="5">
    <source>
        <dbReference type="ARBA" id="ARBA00023163"/>
    </source>
</evidence>
<dbReference type="PROSITE" id="PS00463">
    <property type="entry name" value="ZN2_CY6_FUNGAL_1"/>
    <property type="match status" value="1"/>
</dbReference>
<keyword evidence="5" id="KW-0804">Transcription</keyword>